<dbReference type="Proteomes" id="UP000232688">
    <property type="component" value="Unassembled WGS sequence"/>
</dbReference>
<proteinExistence type="predicted"/>
<comment type="caution">
    <text evidence="1">The sequence shown here is derived from an EMBL/GenBank/DDBJ whole genome shotgun (WGS) entry which is preliminary data.</text>
</comment>
<sequence length="562" mass="66795">MACTKIFSGDLPEITNEIIQYFRNDFSTLHSCILVNRLWCRLTIPLLWENPFSLQNSKNYRYIEYYLYNLNDDDKTQLNEYGINNNLLPSNTLFNYPSFIQHLDTRKISDSIERWAAAVRTSSTIQDQLFIYSVQKNLYLKYKKLIYKLLLQIIIENEVNMHTINVKVFTDEDREYFNVTFALVSQNPNFVCNIKNLALHIVPTTENITTFIQFFYSNCNSISSLNLLFPSNCHSKTEKHLSLIVDSQQNLKKISLCFIKLPLYHSLLSLKNSNCTNTLRTIIFYFIDFKNIKILNEVFEQLNVLESIHILYCYSLDSNFIQQVINITKPFKLKSLIIDKPLLFDLLQLLLQKSGNYLENLRIEPEDESKQQLLSLIIKYCKKIKFLRLYDFDNQEGINLAIHLIEHIKNHLNYLTIDFVLFYETEINLFSSMVLQNLGQMLPTKLEYLSLSLEINTSDFEIFLKNSQNTFIKTLLIKNIRYGKRNEEEKMNILPFIKEYIMKKKRTEYFGFLEYFFAQIPTNVDDLYSLKNEVKEFKLYNITIQYYNTLIIDIYKFINEMY</sequence>
<reference evidence="1 2" key="2">
    <citation type="submission" date="2017-10" db="EMBL/GenBank/DDBJ databases">
        <title>Genome analyses suggest a sexual origin of heterokaryosis in a supposedly ancient asexual fungus.</title>
        <authorList>
            <person name="Corradi N."/>
            <person name="Sedzielewska K."/>
            <person name="Noel J."/>
            <person name="Charron P."/>
            <person name="Farinelli L."/>
            <person name="Marton T."/>
            <person name="Kruger M."/>
            <person name="Pelin A."/>
            <person name="Brachmann A."/>
            <person name="Corradi N."/>
        </authorList>
    </citation>
    <scope>NUCLEOTIDE SEQUENCE [LARGE SCALE GENOMIC DNA]</scope>
    <source>
        <strain evidence="1 2">A1</strain>
    </source>
</reference>
<evidence type="ECO:0000313" key="1">
    <source>
        <dbReference type="EMBL" id="PKC71153.1"/>
    </source>
</evidence>
<organism evidence="1 2">
    <name type="scientific">Rhizophagus irregularis</name>
    <dbReference type="NCBI Taxonomy" id="588596"/>
    <lineage>
        <taxon>Eukaryota</taxon>
        <taxon>Fungi</taxon>
        <taxon>Fungi incertae sedis</taxon>
        <taxon>Mucoromycota</taxon>
        <taxon>Glomeromycotina</taxon>
        <taxon>Glomeromycetes</taxon>
        <taxon>Glomerales</taxon>
        <taxon>Glomeraceae</taxon>
        <taxon>Rhizophagus</taxon>
    </lineage>
</organism>
<dbReference type="AlphaFoldDB" id="A0A2N0S6H6"/>
<accession>A0A2N0S6H6</accession>
<dbReference type="VEuPathDB" id="FungiDB:FUN_006630"/>
<name>A0A2N0S6H6_9GLOM</name>
<evidence type="ECO:0000313" key="2">
    <source>
        <dbReference type="Proteomes" id="UP000232688"/>
    </source>
</evidence>
<protein>
    <recommendedName>
        <fullName evidence="3">F-box domain-containing protein</fullName>
    </recommendedName>
</protein>
<gene>
    <name evidence="1" type="ORF">RhiirA1_532212</name>
</gene>
<dbReference type="VEuPathDB" id="FungiDB:RhiirA1_532212"/>
<dbReference type="EMBL" id="LLXH01000182">
    <property type="protein sequence ID" value="PKC71153.1"/>
    <property type="molecule type" value="Genomic_DNA"/>
</dbReference>
<reference evidence="1 2" key="1">
    <citation type="submission" date="2017-10" db="EMBL/GenBank/DDBJ databases">
        <title>Extensive intraspecific genome diversity in a model arbuscular mycorrhizal fungus.</title>
        <authorList>
            <person name="Chen E.C.H."/>
            <person name="Morin E."/>
            <person name="Baudet D."/>
            <person name="Noel J."/>
            <person name="Ndikumana S."/>
            <person name="Charron P."/>
            <person name="St-Onge C."/>
            <person name="Giorgi J."/>
            <person name="Grigoriev I.V."/>
            <person name="Roux C."/>
            <person name="Martin F.M."/>
            <person name="Corradi N."/>
        </authorList>
    </citation>
    <scope>NUCLEOTIDE SEQUENCE [LARGE SCALE GENOMIC DNA]</scope>
    <source>
        <strain evidence="1 2">A1</strain>
    </source>
</reference>
<dbReference type="VEuPathDB" id="FungiDB:RhiirFUN_010299"/>
<evidence type="ECO:0008006" key="3">
    <source>
        <dbReference type="Google" id="ProtNLM"/>
    </source>
</evidence>